<feature type="transmembrane region" description="Helical" evidence="8">
    <location>
        <begin position="213"/>
        <end position="232"/>
    </location>
</feature>
<dbReference type="InterPro" id="IPR005828">
    <property type="entry name" value="MFS_sugar_transport-like"/>
</dbReference>
<keyword evidence="5 8" id="KW-1133">Transmembrane helix</keyword>
<dbReference type="PANTHER" id="PTHR48022">
    <property type="entry name" value="PLASTIDIC GLUCOSE TRANSPORTER 4"/>
    <property type="match status" value="1"/>
</dbReference>
<evidence type="ECO:0000256" key="8">
    <source>
        <dbReference type="SAM" id="Phobius"/>
    </source>
</evidence>
<dbReference type="Pfam" id="PF00083">
    <property type="entry name" value="Sugar_tr"/>
    <property type="match status" value="1"/>
</dbReference>
<feature type="transmembrane region" description="Helical" evidence="8">
    <location>
        <begin position="145"/>
        <end position="163"/>
    </location>
</feature>
<comment type="subcellular location">
    <subcellularLocation>
        <location evidence="1">Membrane</location>
        <topology evidence="1">Multi-pass membrane protein</topology>
    </subcellularLocation>
</comment>
<organism evidence="10 11">
    <name type="scientific">Sclerotinia borealis (strain F-4128)</name>
    <dbReference type="NCBI Taxonomy" id="1432307"/>
    <lineage>
        <taxon>Eukaryota</taxon>
        <taxon>Fungi</taxon>
        <taxon>Dikarya</taxon>
        <taxon>Ascomycota</taxon>
        <taxon>Pezizomycotina</taxon>
        <taxon>Leotiomycetes</taxon>
        <taxon>Helotiales</taxon>
        <taxon>Sclerotiniaceae</taxon>
        <taxon>Sclerotinia</taxon>
    </lineage>
</organism>
<dbReference type="Gene3D" id="1.20.1250.20">
    <property type="entry name" value="MFS general substrate transporter like domains"/>
    <property type="match status" value="1"/>
</dbReference>
<feature type="transmembrane region" description="Helical" evidence="8">
    <location>
        <begin position="463"/>
        <end position="480"/>
    </location>
</feature>
<comment type="caution">
    <text evidence="10">The sequence shown here is derived from an EMBL/GenBank/DDBJ whole genome shotgun (WGS) entry which is preliminary data.</text>
</comment>
<dbReference type="InterPro" id="IPR050360">
    <property type="entry name" value="MFS_Sugar_Transporters"/>
</dbReference>
<feature type="transmembrane region" description="Helical" evidence="8">
    <location>
        <begin position="331"/>
        <end position="353"/>
    </location>
</feature>
<protein>
    <recommendedName>
        <fullName evidence="9">Major facilitator superfamily (MFS) profile domain-containing protein</fullName>
    </recommendedName>
</protein>
<dbReference type="SUPFAM" id="SSF103473">
    <property type="entry name" value="MFS general substrate transporter"/>
    <property type="match status" value="1"/>
</dbReference>
<dbReference type="EMBL" id="AYSA01000161">
    <property type="protein sequence ID" value="ESZ95886.1"/>
    <property type="molecule type" value="Genomic_DNA"/>
</dbReference>
<evidence type="ECO:0000256" key="4">
    <source>
        <dbReference type="ARBA" id="ARBA00022692"/>
    </source>
</evidence>
<comment type="similarity">
    <text evidence="2 7">Belongs to the major facilitator superfamily. Sugar transporter (TC 2.A.1.1) family.</text>
</comment>
<dbReference type="InterPro" id="IPR036259">
    <property type="entry name" value="MFS_trans_sf"/>
</dbReference>
<evidence type="ECO:0000313" key="11">
    <source>
        <dbReference type="Proteomes" id="UP000019487"/>
    </source>
</evidence>
<dbReference type="NCBIfam" id="TIGR00879">
    <property type="entry name" value="SP"/>
    <property type="match status" value="1"/>
</dbReference>
<keyword evidence="11" id="KW-1185">Reference proteome</keyword>
<dbReference type="PANTHER" id="PTHR48022:SF51">
    <property type="entry name" value="ALPHA-GLUCOSIDE TRANSPORTER, PUTATIVE (AFU_ORTHOLOGUE AFUA_6G11920)-RELATED"/>
    <property type="match status" value="1"/>
</dbReference>
<proteinExistence type="inferred from homology"/>
<keyword evidence="4 8" id="KW-0812">Transmembrane</keyword>
<dbReference type="OrthoDB" id="6612291at2759"/>
<gene>
    <name evidence="10" type="ORF">SBOR_3699</name>
</gene>
<dbReference type="InterPro" id="IPR005829">
    <property type="entry name" value="Sugar_transporter_CS"/>
</dbReference>
<feature type="domain" description="Major facilitator superfamily (MFS) profile" evidence="9">
    <location>
        <begin position="46"/>
        <end position="486"/>
    </location>
</feature>
<keyword evidence="3 7" id="KW-0813">Transport</keyword>
<evidence type="ECO:0000313" key="10">
    <source>
        <dbReference type="EMBL" id="ESZ95886.1"/>
    </source>
</evidence>
<feature type="transmembrane region" description="Helical" evidence="8">
    <location>
        <begin position="175"/>
        <end position="193"/>
    </location>
</feature>
<evidence type="ECO:0000256" key="3">
    <source>
        <dbReference type="ARBA" id="ARBA00022448"/>
    </source>
</evidence>
<name>W9CJ62_SCLBF</name>
<dbReference type="InterPro" id="IPR020846">
    <property type="entry name" value="MFS_dom"/>
</dbReference>
<feature type="transmembrane region" description="Helical" evidence="8">
    <location>
        <begin position="391"/>
        <end position="417"/>
    </location>
</feature>
<accession>W9CJ62</accession>
<reference evidence="10 11" key="1">
    <citation type="journal article" date="2014" name="Genome Announc.">
        <title>Draft genome sequence of Sclerotinia borealis, a psychrophilic plant pathogenic fungus.</title>
        <authorList>
            <person name="Mardanov A.V."/>
            <person name="Beletsky A.V."/>
            <person name="Kadnikov V.V."/>
            <person name="Ignatov A.N."/>
            <person name="Ravin N.V."/>
        </authorList>
    </citation>
    <scope>NUCLEOTIDE SEQUENCE [LARGE SCALE GENOMIC DNA]</scope>
    <source>
        <strain evidence="11">F-4157</strain>
    </source>
</reference>
<evidence type="ECO:0000256" key="6">
    <source>
        <dbReference type="ARBA" id="ARBA00023136"/>
    </source>
</evidence>
<dbReference type="PROSITE" id="PS50850">
    <property type="entry name" value="MFS"/>
    <property type="match status" value="1"/>
</dbReference>
<feature type="transmembrane region" description="Helical" evidence="8">
    <location>
        <begin position="97"/>
        <end position="114"/>
    </location>
</feature>
<dbReference type="InterPro" id="IPR003663">
    <property type="entry name" value="Sugar/inositol_transpt"/>
</dbReference>
<evidence type="ECO:0000256" key="5">
    <source>
        <dbReference type="ARBA" id="ARBA00022989"/>
    </source>
</evidence>
<feature type="transmembrane region" description="Helical" evidence="8">
    <location>
        <begin position="297"/>
        <end position="319"/>
    </location>
</feature>
<dbReference type="PROSITE" id="PS00217">
    <property type="entry name" value="SUGAR_TRANSPORT_2"/>
    <property type="match status" value="1"/>
</dbReference>
<feature type="transmembrane region" description="Helical" evidence="8">
    <location>
        <begin position="429"/>
        <end position="451"/>
    </location>
</feature>
<dbReference type="AlphaFoldDB" id="W9CJ62"/>
<keyword evidence="6 8" id="KW-0472">Membrane</keyword>
<dbReference type="FunFam" id="1.20.1250.20:FF:000078">
    <property type="entry name" value="MFS maltose transporter, putative"/>
    <property type="match status" value="1"/>
</dbReference>
<dbReference type="GO" id="GO:0005351">
    <property type="term" value="F:carbohydrate:proton symporter activity"/>
    <property type="evidence" value="ECO:0007669"/>
    <property type="project" value="TreeGrafter"/>
</dbReference>
<feature type="transmembrane region" description="Helical" evidence="8">
    <location>
        <begin position="38"/>
        <end position="59"/>
    </location>
</feature>
<evidence type="ECO:0000256" key="1">
    <source>
        <dbReference type="ARBA" id="ARBA00004141"/>
    </source>
</evidence>
<evidence type="ECO:0000256" key="2">
    <source>
        <dbReference type="ARBA" id="ARBA00010992"/>
    </source>
</evidence>
<dbReference type="HOGENOM" id="CLU_001265_11_5_1"/>
<feature type="transmembrane region" description="Helical" evidence="8">
    <location>
        <begin position="121"/>
        <end position="139"/>
    </location>
</feature>
<evidence type="ECO:0000256" key="7">
    <source>
        <dbReference type="RuleBase" id="RU003346"/>
    </source>
</evidence>
<sequence length="513" mass="55640">MKEIQVVNISEDSVTSNSNASSQIQEERENVSTWQMVLRYKVAVIWSVFFALAAVNWGMDIQFSGGAISIGSFQRDFGYQYKGEYIISSKWQTGFNSASYIGQLIGAIATGYLADRFGKRLILGVGCILSIGGAFLQVFASSSVVLLIGKFINGLALGTFLTVPSSYAAEICPATIRGLTTSGVQLLIAIGQLTGNLVLKGTGTLSSSEAYKIPFSLQFIFPVIILFGLPFAPESPWYLLRHSDTDSTISTLARLGYPSPVTTVEEMSVIISAEAKHSSQTSYLDCFRGSNLRRTEIAMGIFAVAQLTGVVFTIGYSSYFFEIAGLSDSNAFTLSVGVTILGLLGVICSWFLINRCGRRSTSMVGTAILTFLLLLIGILDILPDYSSKGPAFGQVACVIIFSFIYLSTIGPMGWALFAEIPSSSLRSRTVGLGIVVQSLFGILMNTAIPLLINPDAANLRGKIGFIFAGTSTIGTLWVWLRVPETNGRSFEELDWLFEQRIPARRFKGYNIPL</sequence>
<dbReference type="GO" id="GO:0016020">
    <property type="term" value="C:membrane"/>
    <property type="evidence" value="ECO:0007669"/>
    <property type="project" value="UniProtKB-SubCell"/>
</dbReference>
<feature type="transmembrane region" description="Helical" evidence="8">
    <location>
        <begin position="360"/>
        <end position="379"/>
    </location>
</feature>
<dbReference type="Proteomes" id="UP000019487">
    <property type="component" value="Unassembled WGS sequence"/>
</dbReference>
<evidence type="ECO:0000259" key="9">
    <source>
        <dbReference type="PROSITE" id="PS50850"/>
    </source>
</evidence>